<dbReference type="Pfam" id="PF25137">
    <property type="entry name" value="ADH_Fe_C"/>
    <property type="match status" value="1"/>
</dbReference>
<dbReference type="GO" id="GO:0004022">
    <property type="term" value="F:alcohol dehydrogenase (NAD+) activity"/>
    <property type="evidence" value="ECO:0007669"/>
    <property type="project" value="TreeGrafter"/>
</dbReference>
<proteinExistence type="inferred from homology"/>
<dbReference type="SUPFAM" id="SSF56796">
    <property type="entry name" value="Dehydroquinate synthase-like"/>
    <property type="match status" value="1"/>
</dbReference>
<dbReference type="EMBL" id="VRMG01000008">
    <property type="protein sequence ID" value="TXN29998.1"/>
    <property type="molecule type" value="Genomic_DNA"/>
</dbReference>
<keyword evidence="7" id="KW-1185">Reference proteome</keyword>
<comment type="similarity">
    <text evidence="1">Belongs to the iron-containing alcohol dehydrogenase family.</text>
</comment>
<dbReference type="Pfam" id="PF00465">
    <property type="entry name" value="Fe-ADH"/>
    <property type="match status" value="1"/>
</dbReference>
<sequence>MSGCPATARASSAPIVSPTESPSIPPSGTSSPHSPKEFTMTDTANGLLRLPAQIAFGLNSLDGLAGTVSALGRRAFVVVDPFIRGTALFGEAMESLSAAGVEVAICSEVVAELPVPAVEAAGEMARAFAPDVVVGYGGGSAIDLAKLVALLARQPSPLSLYYGENKVGADVAPLVAVPTTAGTGSEATPVAVVSDSERELKVGVSSPYLVPRAAIVDPRLSLGAPGTVTAYAGIDALVHAIESFTAAPWSAAWGDTLPVFVGRNRLSSLLALEAASTILGSLRTAVSSPLDLPAREAMSYGSLLAGMAFGGAGTHLSHALQYPIGALSKTPHGLGTGLLLPYVMEAAFAETMPELAAIAVACGHRGGSDEALAMQAIDDVRSLSKDIGIPNTLAEIGITAGQLPRIAELSLTVKRLANNSTLEPTHDLFMTILEAALTGDRSRLSR</sequence>
<evidence type="ECO:0000259" key="4">
    <source>
        <dbReference type="Pfam" id="PF00465"/>
    </source>
</evidence>
<comment type="caution">
    <text evidence="6">The sequence shown here is derived from an EMBL/GenBank/DDBJ whole genome shotgun (WGS) entry which is preliminary data.</text>
</comment>
<reference evidence="6 7" key="1">
    <citation type="submission" date="2019-08" db="EMBL/GenBank/DDBJ databases">
        <title>Bacterial whole genome sequence for Glaciihabitans sp. CHu50b-6-2.</title>
        <authorList>
            <person name="Jin L."/>
        </authorList>
    </citation>
    <scope>NUCLEOTIDE SEQUENCE [LARGE SCALE GENOMIC DNA]</scope>
    <source>
        <strain evidence="6 7">CHu50b-6-2</strain>
    </source>
</reference>
<organism evidence="6 7">
    <name type="scientific">Lacisediminihabitans profunda</name>
    <dbReference type="NCBI Taxonomy" id="2594790"/>
    <lineage>
        <taxon>Bacteria</taxon>
        <taxon>Bacillati</taxon>
        <taxon>Actinomycetota</taxon>
        <taxon>Actinomycetes</taxon>
        <taxon>Micrococcales</taxon>
        <taxon>Microbacteriaceae</taxon>
        <taxon>Lacisediminihabitans</taxon>
    </lineage>
</organism>
<keyword evidence="2" id="KW-0560">Oxidoreductase</keyword>
<dbReference type="Proteomes" id="UP000321379">
    <property type="component" value="Unassembled WGS sequence"/>
</dbReference>
<dbReference type="InterPro" id="IPR039697">
    <property type="entry name" value="Alcohol_dehydrogenase_Fe"/>
</dbReference>
<dbReference type="FunFam" id="3.40.50.1970:FF:000003">
    <property type="entry name" value="Alcohol dehydrogenase, iron-containing"/>
    <property type="match status" value="1"/>
</dbReference>
<gene>
    <name evidence="6" type="ORF">FVP33_12785</name>
</gene>
<evidence type="ECO:0000256" key="2">
    <source>
        <dbReference type="ARBA" id="ARBA00023002"/>
    </source>
</evidence>
<dbReference type="Gene3D" id="3.40.50.1970">
    <property type="match status" value="1"/>
</dbReference>
<evidence type="ECO:0000256" key="3">
    <source>
        <dbReference type="SAM" id="MobiDB-lite"/>
    </source>
</evidence>
<evidence type="ECO:0000259" key="5">
    <source>
        <dbReference type="Pfam" id="PF25137"/>
    </source>
</evidence>
<protein>
    <submittedName>
        <fullName evidence="6">Iron-containing alcohol dehydrogenase</fullName>
    </submittedName>
</protein>
<feature type="compositionally biased region" description="Low complexity" evidence="3">
    <location>
        <begin position="14"/>
        <end position="33"/>
    </location>
</feature>
<dbReference type="PANTHER" id="PTHR11496">
    <property type="entry name" value="ALCOHOL DEHYDROGENASE"/>
    <property type="match status" value="1"/>
</dbReference>
<feature type="region of interest" description="Disordered" evidence="3">
    <location>
        <begin position="1"/>
        <end position="40"/>
    </location>
</feature>
<dbReference type="GO" id="GO:0046872">
    <property type="term" value="F:metal ion binding"/>
    <property type="evidence" value="ECO:0007669"/>
    <property type="project" value="InterPro"/>
</dbReference>
<dbReference type="PANTHER" id="PTHR11496:SF102">
    <property type="entry name" value="ALCOHOL DEHYDROGENASE 4"/>
    <property type="match status" value="1"/>
</dbReference>
<evidence type="ECO:0000256" key="1">
    <source>
        <dbReference type="ARBA" id="ARBA00007358"/>
    </source>
</evidence>
<dbReference type="Gene3D" id="1.20.1090.10">
    <property type="entry name" value="Dehydroquinate synthase-like - alpha domain"/>
    <property type="match status" value="1"/>
</dbReference>
<dbReference type="AlphaFoldDB" id="A0A5C8UNX1"/>
<dbReference type="InterPro" id="IPR056798">
    <property type="entry name" value="ADH_Fe_C"/>
</dbReference>
<evidence type="ECO:0000313" key="7">
    <source>
        <dbReference type="Proteomes" id="UP000321379"/>
    </source>
</evidence>
<accession>A0A5C8UNX1</accession>
<feature type="domain" description="Alcohol dehydrogenase iron-type/glycerol dehydrogenase GldA" evidence="4">
    <location>
        <begin position="51"/>
        <end position="218"/>
    </location>
</feature>
<dbReference type="InterPro" id="IPR001670">
    <property type="entry name" value="ADH_Fe/GldA"/>
</dbReference>
<evidence type="ECO:0000313" key="6">
    <source>
        <dbReference type="EMBL" id="TXN29998.1"/>
    </source>
</evidence>
<feature type="domain" description="Fe-containing alcohol dehydrogenase-like C-terminal" evidence="5">
    <location>
        <begin position="229"/>
        <end position="436"/>
    </location>
</feature>
<name>A0A5C8UNX1_9MICO</name>